<dbReference type="EMBL" id="VSSQ01030471">
    <property type="protein sequence ID" value="MPM81014.1"/>
    <property type="molecule type" value="Genomic_DNA"/>
</dbReference>
<protein>
    <submittedName>
        <fullName evidence="1">Uncharacterized protein</fullName>
    </submittedName>
</protein>
<proteinExistence type="predicted"/>
<gene>
    <name evidence="1" type="ORF">SDC9_128065</name>
</gene>
<organism evidence="1">
    <name type="scientific">bioreactor metagenome</name>
    <dbReference type="NCBI Taxonomy" id="1076179"/>
    <lineage>
        <taxon>unclassified sequences</taxon>
        <taxon>metagenomes</taxon>
        <taxon>ecological metagenomes</taxon>
    </lineage>
</organism>
<evidence type="ECO:0000313" key="1">
    <source>
        <dbReference type="EMBL" id="MPM81014.1"/>
    </source>
</evidence>
<name>A0A645CVS0_9ZZZZ</name>
<reference evidence="1" key="1">
    <citation type="submission" date="2019-08" db="EMBL/GenBank/DDBJ databases">
        <authorList>
            <person name="Kucharzyk K."/>
            <person name="Murdoch R.W."/>
            <person name="Higgins S."/>
            <person name="Loffler F."/>
        </authorList>
    </citation>
    <scope>NUCLEOTIDE SEQUENCE</scope>
</reference>
<dbReference type="AlphaFoldDB" id="A0A645CVS0"/>
<comment type="caution">
    <text evidence="1">The sequence shown here is derived from an EMBL/GenBank/DDBJ whole genome shotgun (WGS) entry which is preliminary data.</text>
</comment>
<sequence>MMTGTLTKKLLLKQGKPVQTRVMTPEAIQGFILIQQRRMQ</sequence>
<accession>A0A645CVS0</accession>